<dbReference type="EMBL" id="KQ982990">
    <property type="protein sequence ID" value="KYQ48519.1"/>
    <property type="molecule type" value="Genomic_DNA"/>
</dbReference>
<evidence type="ECO:0000259" key="3">
    <source>
        <dbReference type="Pfam" id="PF13359"/>
    </source>
</evidence>
<evidence type="ECO:0000313" key="5">
    <source>
        <dbReference type="Proteomes" id="UP000075809"/>
    </source>
</evidence>
<evidence type="ECO:0000256" key="2">
    <source>
        <dbReference type="ARBA" id="ARBA00022723"/>
    </source>
</evidence>
<evidence type="ECO:0000256" key="1">
    <source>
        <dbReference type="ARBA" id="ARBA00001968"/>
    </source>
</evidence>
<dbReference type="STRING" id="64791.A0A151WKW2"/>
<dbReference type="AlphaFoldDB" id="A0A151WKW2"/>
<feature type="domain" description="DDE Tnp4" evidence="3">
    <location>
        <begin position="2"/>
        <end position="103"/>
    </location>
</feature>
<gene>
    <name evidence="4" type="ORF">ALC60_12434</name>
</gene>
<comment type="cofactor">
    <cofactor evidence="1">
        <name>a divalent metal cation</name>
        <dbReference type="ChEBI" id="CHEBI:60240"/>
    </cofactor>
</comment>
<accession>A0A151WKW2</accession>
<reference evidence="4 5" key="1">
    <citation type="submission" date="2015-09" db="EMBL/GenBank/DDBJ databases">
        <title>Trachymyrmex zeteki WGS genome.</title>
        <authorList>
            <person name="Nygaard S."/>
            <person name="Hu H."/>
            <person name="Boomsma J."/>
            <person name="Zhang G."/>
        </authorList>
    </citation>
    <scope>NUCLEOTIDE SEQUENCE [LARGE SCALE GENOMIC DNA]</scope>
    <source>
        <strain evidence="4">Tzet28-1</strain>
        <tissue evidence="4">Whole body</tissue>
    </source>
</reference>
<dbReference type="InterPro" id="IPR027806">
    <property type="entry name" value="HARBI1_dom"/>
</dbReference>
<dbReference type="Pfam" id="PF13359">
    <property type="entry name" value="DDE_Tnp_4"/>
    <property type="match status" value="1"/>
</dbReference>
<sequence>MEIQAPCDANYKFTLIDIGQFGSISDGGIWSRTDLAADLEYGRAGLPEPIPLPNRDVSVPYVAVADEAFPLKYLMRPFPRKMTNTERVFNYRLSRARLYIENSSLLFFFRYVNVCIMYNDTQYSNDSFVISVRKFFRIQGRLGQLILSTPFCFPHVLCVTKEF</sequence>
<dbReference type="Proteomes" id="UP000075809">
    <property type="component" value="Unassembled WGS sequence"/>
</dbReference>
<organism evidence="4 5">
    <name type="scientific">Mycetomoellerius zeteki</name>
    <dbReference type="NCBI Taxonomy" id="64791"/>
    <lineage>
        <taxon>Eukaryota</taxon>
        <taxon>Metazoa</taxon>
        <taxon>Ecdysozoa</taxon>
        <taxon>Arthropoda</taxon>
        <taxon>Hexapoda</taxon>
        <taxon>Insecta</taxon>
        <taxon>Pterygota</taxon>
        <taxon>Neoptera</taxon>
        <taxon>Endopterygota</taxon>
        <taxon>Hymenoptera</taxon>
        <taxon>Apocrita</taxon>
        <taxon>Aculeata</taxon>
        <taxon>Formicoidea</taxon>
        <taxon>Formicidae</taxon>
        <taxon>Myrmicinae</taxon>
        <taxon>Mycetomoellerius</taxon>
    </lineage>
</organism>
<proteinExistence type="predicted"/>
<dbReference type="GO" id="GO:0046872">
    <property type="term" value="F:metal ion binding"/>
    <property type="evidence" value="ECO:0007669"/>
    <property type="project" value="UniProtKB-KW"/>
</dbReference>
<protein>
    <recommendedName>
        <fullName evidence="3">DDE Tnp4 domain-containing protein</fullName>
    </recommendedName>
</protein>
<name>A0A151WKW2_9HYME</name>
<keyword evidence="2" id="KW-0479">Metal-binding</keyword>
<keyword evidence="5" id="KW-1185">Reference proteome</keyword>
<evidence type="ECO:0000313" key="4">
    <source>
        <dbReference type="EMBL" id="KYQ48519.1"/>
    </source>
</evidence>